<dbReference type="SUPFAM" id="SSF144064">
    <property type="entry name" value="Heme iron utilization protein-like"/>
    <property type="match status" value="1"/>
</dbReference>
<sequence>MADDEKDSAARPAQPEVPSCPKRMAVLLSRPPRRAWHAAVGAGAGRAPRAGLAAAISSRHDRLSPGGTGPHRYSALRNFLAPGPLSHSTRGCGSVLRRCARWRHLFACADPAVPAATLRCFRRLQVILNYPTVPSAPLSDVAADSTESTMTACFSPALKPPSSIDVPGDGLSMAETVWPQLDGSDIARRLAITEAELVEMDEGSTSARLRADWPSLLEGLRRLGPVLAQTGNAHAVLEAHGHAMFAQQRPGPVRPPGQEVELRLSLDHWCHAWATTGQGRRALQVFAADGSAVHKVLLTEDSDLSVWERLLVALAAPGLPAIDIDPAAPPAPPLFPVPPEAVMDVAAFRATWDALRDAREVSGLSGHCGADRCSAGCTWAPRQLGEARRVSPDAVVGLLRRVAAAEPLTVMVGNPGCLQTHTGLLEVVTDAGPWLQVRGADAVLYLRARAIAGGWVVATPTPQGVVTSLELFATDGTPMAMFCGRRLARDGVDPQGLAPASPLTAESWHRFAG</sequence>
<name>A0A5M6IQW0_9PROT</name>
<protein>
    <recommendedName>
        <fullName evidence="2">Haemin-degrading HemS/ChuX domain-containing protein</fullName>
    </recommendedName>
</protein>
<proteinExistence type="predicted"/>
<gene>
    <name evidence="3" type="ORF">F1189_18020</name>
</gene>
<dbReference type="Gene3D" id="3.40.1570.10">
    <property type="entry name" value="HemS/ChuS/ChuX like domains"/>
    <property type="match status" value="2"/>
</dbReference>
<evidence type="ECO:0000256" key="1">
    <source>
        <dbReference type="SAM" id="MobiDB-lite"/>
    </source>
</evidence>
<reference evidence="3 4" key="1">
    <citation type="submission" date="2019-09" db="EMBL/GenBank/DDBJ databases">
        <title>Genome sequence of Rhodovastum atsumiense, a diverse member of the Acetobacteraceae family of non-sulfur purple photosynthetic bacteria.</title>
        <authorList>
            <person name="Meyer T."/>
            <person name="Kyndt J."/>
        </authorList>
    </citation>
    <scope>NUCLEOTIDE SEQUENCE [LARGE SCALE GENOMIC DNA]</scope>
    <source>
        <strain evidence="3 4">DSM 21279</strain>
    </source>
</reference>
<dbReference type="AlphaFoldDB" id="A0A5M6IQW0"/>
<dbReference type="InterPro" id="IPR007845">
    <property type="entry name" value="HemS/ChuX_dom"/>
</dbReference>
<evidence type="ECO:0000313" key="4">
    <source>
        <dbReference type="Proteomes" id="UP000325255"/>
    </source>
</evidence>
<keyword evidence="4" id="KW-1185">Reference proteome</keyword>
<dbReference type="OrthoDB" id="316630at2"/>
<evidence type="ECO:0000259" key="2">
    <source>
        <dbReference type="Pfam" id="PF05171"/>
    </source>
</evidence>
<accession>A0A5M6IQW0</accession>
<organism evidence="3 4">
    <name type="scientific">Rhodovastum atsumiense</name>
    <dbReference type="NCBI Taxonomy" id="504468"/>
    <lineage>
        <taxon>Bacteria</taxon>
        <taxon>Pseudomonadati</taxon>
        <taxon>Pseudomonadota</taxon>
        <taxon>Alphaproteobacteria</taxon>
        <taxon>Acetobacterales</taxon>
        <taxon>Acetobacteraceae</taxon>
        <taxon>Rhodovastum</taxon>
    </lineage>
</organism>
<feature type="domain" description="Haemin-degrading HemS/ChuX" evidence="2">
    <location>
        <begin position="192"/>
        <end position="312"/>
    </location>
</feature>
<feature type="domain" description="Haemin-degrading HemS/ChuX" evidence="2">
    <location>
        <begin position="386"/>
        <end position="486"/>
    </location>
</feature>
<dbReference type="EMBL" id="VWPK01000029">
    <property type="protein sequence ID" value="KAA5610672.1"/>
    <property type="molecule type" value="Genomic_DNA"/>
</dbReference>
<dbReference type="Pfam" id="PF05171">
    <property type="entry name" value="HemS"/>
    <property type="match status" value="2"/>
</dbReference>
<dbReference type="GO" id="GO:0006826">
    <property type="term" value="P:iron ion transport"/>
    <property type="evidence" value="ECO:0007669"/>
    <property type="project" value="InterPro"/>
</dbReference>
<dbReference type="InterPro" id="IPR053733">
    <property type="entry name" value="Heme_Transport_Util_sf"/>
</dbReference>
<comment type="caution">
    <text evidence="3">The sequence shown here is derived from an EMBL/GenBank/DDBJ whole genome shotgun (WGS) entry which is preliminary data.</text>
</comment>
<dbReference type="Proteomes" id="UP000325255">
    <property type="component" value="Unassembled WGS sequence"/>
</dbReference>
<evidence type="ECO:0000313" key="3">
    <source>
        <dbReference type="EMBL" id="KAA5610672.1"/>
    </source>
</evidence>
<feature type="region of interest" description="Disordered" evidence="1">
    <location>
        <begin position="1"/>
        <end position="22"/>
    </location>
</feature>